<dbReference type="Pfam" id="PF13519">
    <property type="entry name" value="VWA_2"/>
    <property type="match status" value="1"/>
</dbReference>
<comment type="caution">
    <text evidence="3">The sequence shown here is derived from an EMBL/GenBank/DDBJ whole genome shotgun (WGS) entry which is preliminary data.</text>
</comment>
<keyword evidence="1" id="KW-1133">Transmembrane helix</keyword>
<dbReference type="PANTHER" id="PTHR22550:SF14">
    <property type="entry name" value="VWFA DOMAIN-CONTAINING PROTEIN"/>
    <property type="match status" value="1"/>
</dbReference>
<accession>A0YGD1</accession>
<name>A0YGD1_9GAMM</name>
<evidence type="ECO:0000256" key="1">
    <source>
        <dbReference type="SAM" id="Phobius"/>
    </source>
</evidence>
<organism evidence="3 4">
    <name type="scientific">marine gamma proteobacterium HTCC2143</name>
    <dbReference type="NCBI Taxonomy" id="247633"/>
    <lineage>
        <taxon>Bacteria</taxon>
        <taxon>Pseudomonadati</taxon>
        <taxon>Pseudomonadota</taxon>
        <taxon>Gammaproteobacteria</taxon>
        <taxon>Cellvibrionales</taxon>
        <taxon>Spongiibacteraceae</taxon>
        <taxon>BD1-7 clade</taxon>
    </lineage>
</organism>
<feature type="transmembrane region" description="Helical" evidence="1">
    <location>
        <begin position="66"/>
        <end position="86"/>
    </location>
</feature>
<dbReference type="OrthoDB" id="9807628at2"/>
<keyword evidence="1" id="KW-0812">Transmembrane</keyword>
<reference evidence="3 4" key="1">
    <citation type="journal article" date="2010" name="J. Bacteriol.">
        <title>Genome sequence of the oligotrophic marine Gammaproteobacterium HTCC2143, isolated from the Oregon Coast.</title>
        <authorList>
            <person name="Oh H.M."/>
            <person name="Kang I."/>
            <person name="Ferriera S."/>
            <person name="Giovannoni S.J."/>
            <person name="Cho J.C."/>
        </authorList>
    </citation>
    <scope>NUCLEOTIDE SEQUENCE [LARGE SCALE GENOMIC DNA]</scope>
    <source>
        <strain evidence="3 4">HTCC2143</strain>
    </source>
</reference>
<dbReference type="PANTHER" id="PTHR22550">
    <property type="entry name" value="SPORE GERMINATION PROTEIN"/>
    <property type="match status" value="1"/>
</dbReference>
<feature type="transmembrane region" description="Helical" evidence="1">
    <location>
        <begin position="20"/>
        <end position="36"/>
    </location>
</feature>
<sequence>MFSWSYSLDSLQYFHFLRPYWLLGMLPFIALVGYQLKRQDFTEQWQRVIAGHLLPSMIVQREQNSWFGPLGIMTLLSILLPIALAGPSWEKRLSPFTEDNAALVIALDLSESMDQRDIQPSRIQRAKQKIMDLLDKRGDSYTGLIAFAGTSHTVIPLSNDRQVISHFLDAISTNMMPRPGKSPETALPITDRLLKELAVPATLLVIGDGATEISVAAFEHYFQQSPHQLLVWGIGMTQQQLDRQAVDGYTATTIALQESLLQQLASAGKGFYQPMTVDKTDVELIYRRVDSYFLIADDDSRPWLDAGYWLVFPLMLLYLLWFRKGWTIQW</sequence>
<dbReference type="SMART" id="SM00327">
    <property type="entry name" value="VWA"/>
    <property type="match status" value="1"/>
</dbReference>
<evidence type="ECO:0000313" key="3">
    <source>
        <dbReference type="EMBL" id="EAW30157.1"/>
    </source>
</evidence>
<evidence type="ECO:0000313" key="4">
    <source>
        <dbReference type="Proteomes" id="UP000004931"/>
    </source>
</evidence>
<dbReference type="EMBL" id="AAVT01000010">
    <property type="protein sequence ID" value="EAW30157.1"/>
    <property type="molecule type" value="Genomic_DNA"/>
</dbReference>
<evidence type="ECO:0000259" key="2">
    <source>
        <dbReference type="SMART" id="SM00327"/>
    </source>
</evidence>
<feature type="transmembrane region" description="Helical" evidence="1">
    <location>
        <begin position="306"/>
        <end position="322"/>
    </location>
</feature>
<gene>
    <name evidence="3" type="ORF">GP2143_11307</name>
</gene>
<feature type="domain" description="VWFA" evidence="2">
    <location>
        <begin position="100"/>
        <end position="285"/>
    </location>
</feature>
<dbReference type="Proteomes" id="UP000004931">
    <property type="component" value="Unassembled WGS sequence"/>
</dbReference>
<dbReference type="InterPro" id="IPR036465">
    <property type="entry name" value="vWFA_dom_sf"/>
</dbReference>
<protein>
    <submittedName>
        <fullName evidence="3">Transporter</fullName>
    </submittedName>
</protein>
<keyword evidence="4" id="KW-1185">Reference proteome</keyword>
<proteinExistence type="predicted"/>
<dbReference type="eggNOG" id="COG2304">
    <property type="taxonomic scope" value="Bacteria"/>
</dbReference>
<dbReference type="InterPro" id="IPR002035">
    <property type="entry name" value="VWF_A"/>
</dbReference>
<dbReference type="STRING" id="247633.GP2143_11307"/>
<dbReference type="Gene3D" id="3.40.50.410">
    <property type="entry name" value="von Willebrand factor, type A domain"/>
    <property type="match status" value="1"/>
</dbReference>
<dbReference type="SUPFAM" id="SSF53300">
    <property type="entry name" value="vWA-like"/>
    <property type="match status" value="1"/>
</dbReference>
<dbReference type="InterPro" id="IPR050768">
    <property type="entry name" value="UPF0353/GerABKA_families"/>
</dbReference>
<dbReference type="AlphaFoldDB" id="A0YGD1"/>
<keyword evidence="1" id="KW-0472">Membrane</keyword>